<dbReference type="GO" id="GO:0005524">
    <property type="term" value="F:ATP binding"/>
    <property type="evidence" value="ECO:0007669"/>
    <property type="project" value="UniProtKB-UniRule"/>
</dbReference>
<feature type="region of interest" description="Adenylyl removase" evidence="7">
    <location>
        <begin position="1"/>
        <end position="468"/>
    </location>
</feature>
<evidence type="ECO:0000256" key="1">
    <source>
        <dbReference type="ARBA" id="ARBA00022679"/>
    </source>
</evidence>
<dbReference type="EMBL" id="CP102480">
    <property type="protein sequence ID" value="UUX50846.1"/>
    <property type="molecule type" value="Genomic_DNA"/>
</dbReference>
<dbReference type="AlphaFoldDB" id="A0A9J7AUQ3"/>
<dbReference type="PANTHER" id="PTHR30621:SF0">
    <property type="entry name" value="BIFUNCTIONAL GLUTAMINE SYNTHETASE ADENYLYLTRANSFERASE_ADENYLYL-REMOVING ENZYME"/>
    <property type="match status" value="1"/>
</dbReference>
<dbReference type="Proteomes" id="UP001060336">
    <property type="component" value="Chromosome"/>
</dbReference>
<dbReference type="PANTHER" id="PTHR30621">
    <property type="entry name" value="GLUTAMINE SYNTHETASE ADENYLYLTRANSFERASE"/>
    <property type="match status" value="1"/>
</dbReference>
<accession>A0A9J7AUQ3</accession>
<dbReference type="SUPFAM" id="SSF81593">
    <property type="entry name" value="Nucleotidyltransferase substrate binding subunit/domain"/>
    <property type="match status" value="2"/>
</dbReference>
<dbReference type="GO" id="GO:0000820">
    <property type="term" value="P:regulation of glutamine family amino acid metabolic process"/>
    <property type="evidence" value="ECO:0007669"/>
    <property type="project" value="UniProtKB-UniRule"/>
</dbReference>
<keyword evidence="3 7" id="KW-0547">Nucleotide-binding</keyword>
<evidence type="ECO:0000256" key="2">
    <source>
        <dbReference type="ARBA" id="ARBA00022695"/>
    </source>
</evidence>
<organism evidence="10 11">
    <name type="scientific">Nisaea acidiphila</name>
    <dbReference type="NCBI Taxonomy" id="1862145"/>
    <lineage>
        <taxon>Bacteria</taxon>
        <taxon>Pseudomonadati</taxon>
        <taxon>Pseudomonadota</taxon>
        <taxon>Alphaproteobacteria</taxon>
        <taxon>Rhodospirillales</taxon>
        <taxon>Thalassobaculaceae</taxon>
        <taxon>Nisaea</taxon>
    </lineage>
</organism>
<dbReference type="Gene3D" id="1.20.120.1510">
    <property type="match status" value="1"/>
</dbReference>
<dbReference type="NCBIfam" id="NF010706">
    <property type="entry name" value="PRK14108.1"/>
    <property type="match status" value="1"/>
</dbReference>
<keyword evidence="1 7" id="KW-0808">Transferase</keyword>
<evidence type="ECO:0000313" key="11">
    <source>
        <dbReference type="Proteomes" id="UP001060336"/>
    </source>
</evidence>
<dbReference type="EC" id="2.7.7.42" evidence="7"/>
<dbReference type="CDD" id="cd05401">
    <property type="entry name" value="NT_GlnE_GlnD_like"/>
    <property type="match status" value="2"/>
</dbReference>
<comment type="cofactor">
    <cofactor evidence="7">
        <name>Mg(2+)</name>
        <dbReference type="ChEBI" id="CHEBI:18420"/>
    </cofactor>
</comment>
<evidence type="ECO:0000256" key="5">
    <source>
        <dbReference type="ARBA" id="ARBA00022842"/>
    </source>
</evidence>
<keyword evidence="5 7" id="KW-0460">Magnesium</keyword>
<evidence type="ECO:0000259" key="9">
    <source>
        <dbReference type="Pfam" id="PF08335"/>
    </source>
</evidence>
<comment type="catalytic activity">
    <reaction evidence="7">
        <text>[glutamine synthetase]-L-tyrosine + ATP = [glutamine synthetase]-O(4)-(5'-adenylyl)-L-tyrosine + diphosphate</text>
        <dbReference type="Rhea" id="RHEA:18589"/>
        <dbReference type="Rhea" id="RHEA-COMP:10660"/>
        <dbReference type="Rhea" id="RHEA-COMP:10661"/>
        <dbReference type="ChEBI" id="CHEBI:30616"/>
        <dbReference type="ChEBI" id="CHEBI:33019"/>
        <dbReference type="ChEBI" id="CHEBI:46858"/>
        <dbReference type="ChEBI" id="CHEBI:83624"/>
        <dbReference type="EC" id="2.7.7.42"/>
    </reaction>
</comment>
<feature type="domain" description="PII-uridylyltransferase/Glutamine-synthetase adenylyltransferase" evidence="9">
    <location>
        <begin position="322"/>
        <end position="462"/>
    </location>
</feature>
<dbReference type="HAMAP" id="MF_00802">
    <property type="entry name" value="GlnE"/>
    <property type="match status" value="1"/>
</dbReference>
<gene>
    <name evidence="7" type="primary">glnE</name>
    <name evidence="10" type="ORF">NUH88_03890</name>
</gene>
<evidence type="ECO:0000256" key="6">
    <source>
        <dbReference type="ARBA" id="ARBA00023268"/>
    </source>
</evidence>
<evidence type="ECO:0000256" key="4">
    <source>
        <dbReference type="ARBA" id="ARBA00022840"/>
    </source>
</evidence>
<evidence type="ECO:0000256" key="3">
    <source>
        <dbReference type="ARBA" id="ARBA00022741"/>
    </source>
</evidence>
<dbReference type="Gene3D" id="1.20.120.330">
    <property type="entry name" value="Nucleotidyltransferases domain 2"/>
    <property type="match status" value="2"/>
</dbReference>
<dbReference type="GO" id="GO:0047388">
    <property type="term" value="F:[glutamine synthetase]-adenylyl-L-tyrosine phosphorylase activity"/>
    <property type="evidence" value="ECO:0007669"/>
    <property type="project" value="UniProtKB-EC"/>
</dbReference>
<dbReference type="SUPFAM" id="SSF81301">
    <property type="entry name" value="Nucleotidyltransferase"/>
    <property type="match status" value="2"/>
</dbReference>
<evidence type="ECO:0000256" key="7">
    <source>
        <dbReference type="HAMAP-Rule" id="MF_00802"/>
    </source>
</evidence>
<protein>
    <recommendedName>
        <fullName evidence="7">Bifunctional glutamine synthetase adenylyltransferase/adenylyl-removing enzyme</fullName>
    </recommendedName>
    <alternativeName>
        <fullName evidence="7">ATP:glutamine synthetase adenylyltransferase</fullName>
    </alternativeName>
    <alternativeName>
        <fullName evidence="7">ATase</fullName>
    </alternativeName>
    <domain>
        <recommendedName>
            <fullName evidence="7">Glutamine synthetase adenylyl-L-tyrosine phosphorylase</fullName>
            <ecNumber evidence="7">2.7.7.89</ecNumber>
        </recommendedName>
        <alternativeName>
            <fullName evidence="7">Adenylyl removase</fullName>
            <shortName evidence="7">AR</shortName>
            <shortName evidence="7">AT-N</shortName>
        </alternativeName>
    </domain>
    <domain>
        <recommendedName>
            <fullName evidence="7">Glutamine synthetase adenylyl transferase</fullName>
            <ecNumber evidence="7">2.7.7.42</ecNumber>
        </recommendedName>
        <alternativeName>
            <fullName evidence="7">Adenylyl transferase</fullName>
            <shortName evidence="7">AT</shortName>
            <shortName evidence="7">AT-C</shortName>
        </alternativeName>
    </domain>
</protein>
<dbReference type="EC" id="2.7.7.89" evidence="7"/>
<keyword evidence="4 7" id="KW-0067">ATP-binding</keyword>
<keyword evidence="11" id="KW-1185">Reference proteome</keyword>
<dbReference type="InterPro" id="IPR023057">
    <property type="entry name" value="GlnE"/>
</dbReference>
<dbReference type="KEGG" id="naci:NUH88_03890"/>
<dbReference type="GO" id="GO:0005829">
    <property type="term" value="C:cytosol"/>
    <property type="evidence" value="ECO:0007669"/>
    <property type="project" value="TreeGrafter"/>
</dbReference>
<keyword evidence="6 7" id="KW-0511">Multifunctional enzyme</keyword>
<comment type="catalytic activity">
    <reaction evidence="7">
        <text>[glutamine synthetase]-O(4)-(5'-adenylyl)-L-tyrosine + phosphate = [glutamine synthetase]-L-tyrosine + ADP</text>
        <dbReference type="Rhea" id="RHEA:43716"/>
        <dbReference type="Rhea" id="RHEA-COMP:10660"/>
        <dbReference type="Rhea" id="RHEA-COMP:10661"/>
        <dbReference type="ChEBI" id="CHEBI:43474"/>
        <dbReference type="ChEBI" id="CHEBI:46858"/>
        <dbReference type="ChEBI" id="CHEBI:83624"/>
        <dbReference type="ChEBI" id="CHEBI:456216"/>
        <dbReference type="EC" id="2.7.7.89"/>
    </reaction>
</comment>
<feature type="domain" description="PII-uridylyltransferase/Glutamine-synthetase adenylyltransferase" evidence="9">
    <location>
        <begin position="845"/>
        <end position="981"/>
    </location>
</feature>
<dbReference type="InterPro" id="IPR013546">
    <property type="entry name" value="PII_UdlTrfase/GS_AdlTrfase"/>
</dbReference>
<comment type="similarity">
    <text evidence="7">Belongs to the GlnE family.</text>
</comment>
<dbReference type="InterPro" id="IPR043519">
    <property type="entry name" value="NT_sf"/>
</dbReference>
<feature type="domain" description="Glutamate-ammonia ligase adenylyltransferase repeated" evidence="8">
    <location>
        <begin position="577"/>
        <end position="823"/>
    </location>
</feature>
<dbReference type="GO" id="GO:0000287">
    <property type="term" value="F:magnesium ion binding"/>
    <property type="evidence" value="ECO:0007669"/>
    <property type="project" value="UniProtKB-UniRule"/>
</dbReference>
<comment type="function">
    <text evidence="7">Involved in the regulation of glutamine synthetase GlnA, a key enzyme in the process to assimilate ammonia. When cellular nitrogen levels are high, the C-terminal adenylyl transferase (AT) inactivates GlnA by covalent transfer of an adenylyl group from ATP to specific tyrosine residue of GlnA, thus reducing its activity. Conversely, when nitrogen levels are low, the N-terminal adenylyl removase (AR) activates GlnA by removing the adenylyl group by phosphorolysis, increasing its activity. The regulatory region of GlnE binds the signal transduction protein PII (GlnB) which indicates the nitrogen status of the cell.</text>
</comment>
<sequence length="998" mass="110847">MFLDQITYFPTVTDSEAARIGLERWQEQPGLTGDDALAARVQSLAEHRNGKPLLQGLFANSPYLTRLLIRDIGFAATLLEEGPDTVEASLLERAAALDPMAMETTELMSSLRVLKRHYSLTTAIADITRVWPLERVTGALSALADIAIGAAWRHALGIEARSGRLPLDADGPGDILDGSGLICLGMGKLGARELNYSSDIDLIVFYENELPVYREVEELQKHFVSMTRLVVKILEERTPDGYVFRTDLRLRPDASAMPLAVSAAAAEIYYESMGQNWERAAMIKARAIGSDMKAAGEFLARIRPFVWRKHLDFAAIEDIHSIKRQIAAHKGGNKINVEGHNVKLGRGGIREIEFFVQTQQLIWGGRDARLREKKTGAAMQALVDLGRVKPDVAKAMMDAYRFLRTVEHRLQMVNDAQTHSMPESAAGLAQISGFLGIEDPERFRRELIHQLSTVAYHYGNLFEESAPLSSDAEEAGSLVFTGVENDPETLKTLEGLGFEDPEFVATRIRTWHHGRYRATRSERSRQILTEIVPALLTSFGQAPEPDAAFRRFDRFLEGLPAGVQLFSLFQANPPLLEMLADVMGMAPSLARQLGHRPSLFEGVLTHDPASRLGDRESLQEELERELAPATFYEDVLDIARRWINDQRFLVGIQVLQGRIPATRAAECLSDIVDAGIRALVPRVEGEFAVRHGRIPGCPLPALAVIAYGKLGAREISAGSDLDLVLLYDAPFDAESDGEKPLAASTYFNRLGQRLIAALTAQTAEGGLFEVDLRLRPNGNKGTMVPSFAGFAKYHREEAWTWERMALTRARVISASPEMTAKLETLFSELLTEQRDQETLLRDVATMRERIAREHSSSSHWQIKHWRGGLVDLEFMAQYLLLKHCRDNPDLLTGNTADVFDRLSGRGLLDSALGDALAATTRLWRAIQWILRLTVDESFDPETAPEALKGLLAMSAGVKNFENLDRILKQRGEQVRDAFRELIENPAAALPPLEAGTSN</sequence>
<dbReference type="GO" id="GO:0008882">
    <property type="term" value="F:[glutamate-ammonia-ligase] adenylyltransferase activity"/>
    <property type="evidence" value="ECO:0007669"/>
    <property type="project" value="UniProtKB-UniRule"/>
</dbReference>
<dbReference type="InterPro" id="IPR005190">
    <property type="entry name" value="GlnE_rpt_dom"/>
</dbReference>
<proteinExistence type="inferred from homology"/>
<feature type="domain" description="Glutamate-ammonia ligase adenylyltransferase repeated" evidence="8">
    <location>
        <begin position="55"/>
        <end position="299"/>
    </location>
</feature>
<reference evidence="10" key="1">
    <citation type="submission" date="2022-08" db="EMBL/GenBank/DDBJ databases">
        <title>Nisaea acidiphila sp. nov., isolated from a marine algal debris and emended description of the genus Nisaea Urios et al. 2008.</title>
        <authorList>
            <person name="Kwon K."/>
        </authorList>
    </citation>
    <scope>NUCLEOTIDE SEQUENCE</scope>
    <source>
        <strain evidence="10">MEBiC11861</strain>
    </source>
</reference>
<dbReference type="NCBIfam" id="NF008292">
    <property type="entry name" value="PRK11072.1"/>
    <property type="match status" value="1"/>
</dbReference>
<evidence type="ECO:0000259" key="8">
    <source>
        <dbReference type="Pfam" id="PF03710"/>
    </source>
</evidence>
<dbReference type="Pfam" id="PF08335">
    <property type="entry name" value="GlnD_UR_UTase"/>
    <property type="match status" value="2"/>
</dbReference>
<dbReference type="RefSeq" id="WP_257770086.1">
    <property type="nucleotide sequence ID" value="NZ_CP102480.1"/>
</dbReference>
<dbReference type="Pfam" id="PF03710">
    <property type="entry name" value="GlnE"/>
    <property type="match status" value="2"/>
</dbReference>
<evidence type="ECO:0000313" key="10">
    <source>
        <dbReference type="EMBL" id="UUX50846.1"/>
    </source>
</evidence>
<feature type="region of interest" description="Adenylyl transferase" evidence="7">
    <location>
        <begin position="474"/>
        <end position="998"/>
    </location>
</feature>
<keyword evidence="2 7" id="KW-0548">Nucleotidyltransferase</keyword>
<dbReference type="Gene3D" id="3.30.460.10">
    <property type="entry name" value="Beta Polymerase, domain 2"/>
    <property type="match status" value="2"/>
</dbReference>
<name>A0A9J7AUQ3_9PROT</name>